<keyword evidence="3 7" id="KW-0489">Methyltransferase</keyword>
<keyword evidence="5" id="KW-0949">S-adenosyl-L-methionine</keyword>
<keyword evidence="4" id="KW-0808">Transferase</keyword>
<dbReference type="InterPro" id="IPR008189">
    <property type="entry name" value="rRNA_ssu_MeTfrase_I"/>
</dbReference>
<accession>A0AAW9SBF7</accession>
<sequence>MKIYLIPSLLSEETVHLLSPYTKEIVSQTTHYLVENIRTARRFISAMDAGVNIRELKFFVLDKKTKYGSVERYLRNLPSNTSVGVISEAGCPGVADPGALAVQVAHQYGWEVVPVPGPSSILLALMGSGMNGQCFTFQGYLPVDKNKRKSVLQRLENESAKKSVTQIFMETPYRNNHLFEDVLESCSTGTRLCVAANLTAPDQFIRTLTVGEWKKKKPDLHKKPTIFLLMA</sequence>
<evidence type="ECO:0000256" key="5">
    <source>
        <dbReference type="ARBA" id="ARBA00022691"/>
    </source>
</evidence>
<dbReference type="PANTHER" id="PTHR46111">
    <property type="entry name" value="RIBOSOMAL RNA SMALL SUBUNIT METHYLTRANSFERASE I"/>
    <property type="match status" value="1"/>
</dbReference>
<evidence type="ECO:0000256" key="1">
    <source>
        <dbReference type="ARBA" id="ARBA00022490"/>
    </source>
</evidence>
<dbReference type="Gene3D" id="3.40.1010.10">
    <property type="entry name" value="Cobalt-precorrin-4 Transmethylase, Domain 1"/>
    <property type="match status" value="1"/>
</dbReference>
<evidence type="ECO:0000256" key="3">
    <source>
        <dbReference type="ARBA" id="ARBA00022603"/>
    </source>
</evidence>
<proteinExistence type="predicted"/>
<evidence type="ECO:0000313" key="8">
    <source>
        <dbReference type="Proteomes" id="UP001403385"/>
    </source>
</evidence>
<dbReference type="PIRSF" id="PIRSF005917">
    <property type="entry name" value="MTase_YraL"/>
    <property type="match status" value="1"/>
</dbReference>
<dbReference type="PANTHER" id="PTHR46111:SF2">
    <property type="entry name" value="SAM-DEPENDENT METHYLTRANSFERASE"/>
    <property type="match status" value="1"/>
</dbReference>
<dbReference type="InterPro" id="IPR000878">
    <property type="entry name" value="4pyrrol_Mease"/>
</dbReference>
<evidence type="ECO:0000256" key="2">
    <source>
        <dbReference type="ARBA" id="ARBA00022552"/>
    </source>
</evidence>
<evidence type="ECO:0000256" key="4">
    <source>
        <dbReference type="ARBA" id="ARBA00022679"/>
    </source>
</evidence>
<dbReference type="InterPro" id="IPR014776">
    <property type="entry name" value="4pyrrole_Mease_sub2"/>
</dbReference>
<dbReference type="AlphaFoldDB" id="A0AAW9SBF7"/>
<feature type="domain" description="Tetrapyrrole methylase" evidence="6">
    <location>
        <begin position="79"/>
        <end position="212"/>
    </location>
</feature>
<dbReference type="SUPFAM" id="SSF53790">
    <property type="entry name" value="Tetrapyrrole methylase"/>
    <property type="match status" value="1"/>
</dbReference>
<protein>
    <submittedName>
        <fullName evidence="7">SAM-dependent methyltransferase</fullName>
    </submittedName>
</protein>
<dbReference type="Pfam" id="PF00590">
    <property type="entry name" value="TP_methylase"/>
    <property type="match status" value="1"/>
</dbReference>
<gene>
    <name evidence="7" type="ORF">AAG747_20395</name>
</gene>
<comment type="caution">
    <text evidence="7">The sequence shown here is derived from an EMBL/GenBank/DDBJ whole genome shotgun (WGS) entry which is preliminary data.</text>
</comment>
<dbReference type="EMBL" id="JBDKWZ010000013">
    <property type="protein sequence ID" value="MEN7550291.1"/>
    <property type="molecule type" value="Genomic_DNA"/>
</dbReference>
<dbReference type="Gene3D" id="3.30.950.10">
    <property type="entry name" value="Methyltransferase, Cobalt-precorrin-4 Transmethylase, Domain 2"/>
    <property type="match status" value="1"/>
</dbReference>
<dbReference type="RefSeq" id="WP_346823072.1">
    <property type="nucleotide sequence ID" value="NZ_JBDKWZ010000013.1"/>
</dbReference>
<keyword evidence="2" id="KW-0698">rRNA processing</keyword>
<reference evidence="7 8" key="1">
    <citation type="submission" date="2024-04" db="EMBL/GenBank/DDBJ databases">
        <title>Novel genus in family Flammeovirgaceae.</title>
        <authorList>
            <person name="Nguyen T.H."/>
            <person name="Vuong T.Q."/>
            <person name="Le H."/>
            <person name="Kim S.-G."/>
        </authorList>
    </citation>
    <scope>NUCLEOTIDE SEQUENCE [LARGE SCALE GENOMIC DNA]</scope>
    <source>
        <strain evidence="7 8">JCM 23209</strain>
    </source>
</reference>
<organism evidence="7 8">
    <name type="scientific">Rapidithrix thailandica</name>
    <dbReference type="NCBI Taxonomy" id="413964"/>
    <lineage>
        <taxon>Bacteria</taxon>
        <taxon>Pseudomonadati</taxon>
        <taxon>Bacteroidota</taxon>
        <taxon>Cytophagia</taxon>
        <taxon>Cytophagales</taxon>
        <taxon>Flammeovirgaceae</taxon>
        <taxon>Rapidithrix</taxon>
    </lineage>
</organism>
<evidence type="ECO:0000259" key="6">
    <source>
        <dbReference type="Pfam" id="PF00590"/>
    </source>
</evidence>
<dbReference type="GO" id="GO:0008168">
    <property type="term" value="F:methyltransferase activity"/>
    <property type="evidence" value="ECO:0007669"/>
    <property type="project" value="UniProtKB-KW"/>
</dbReference>
<dbReference type="Proteomes" id="UP001403385">
    <property type="component" value="Unassembled WGS sequence"/>
</dbReference>
<evidence type="ECO:0000313" key="7">
    <source>
        <dbReference type="EMBL" id="MEN7550291.1"/>
    </source>
</evidence>
<name>A0AAW9SBF7_9BACT</name>
<dbReference type="GO" id="GO:0032259">
    <property type="term" value="P:methylation"/>
    <property type="evidence" value="ECO:0007669"/>
    <property type="project" value="UniProtKB-KW"/>
</dbReference>
<keyword evidence="8" id="KW-1185">Reference proteome</keyword>
<dbReference type="InterPro" id="IPR014777">
    <property type="entry name" value="4pyrrole_Mease_sub1"/>
</dbReference>
<keyword evidence="1" id="KW-0963">Cytoplasm</keyword>
<dbReference type="InterPro" id="IPR035996">
    <property type="entry name" value="4pyrrol_Methylase_sf"/>
</dbReference>
<dbReference type="CDD" id="cd11649">
    <property type="entry name" value="RsmI_like"/>
    <property type="match status" value="1"/>
</dbReference>
<dbReference type="GO" id="GO:0006364">
    <property type="term" value="P:rRNA processing"/>
    <property type="evidence" value="ECO:0007669"/>
    <property type="project" value="UniProtKB-KW"/>
</dbReference>